<feature type="transmembrane region" description="Helical" evidence="1">
    <location>
        <begin position="134"/>
        <end position="157"/>
    </location>
</feature>
<proteinExistence type="predicted"/>
<keyword evidence="1" id="KW-0472">Membrane</keyword>
<feature type="transmembrane region" description="Helical" evidence="1">
    <location>
        <begin position="86"/>
        <end position="103"/>
    </location>
</feature>
<name>A0A0K2SHJ5_LIMPI</name>
<evidence type="ECO:0000313" key="2">
    <source>
        <dbReference type="EMBL" id="BAS26294.1"/>
    </source>
</evidence>
<organism evidence="2 3">
    <name type="scientific">Limnochorda pilosa</name>
    <dbReference type="NCBI Taxonomy" id="1555112"/>
    <lineage>
        <taxon>Bacteria</taxon>
        <taxon>Bacillati</taxon>
        <taxon>Bacillota</taxon>
        <taxon>Limnochordia</taxon>
        <taxon>Limnochordales</taxon>
        <taxon>Limnochordaceae</taxon>
        <taxon>Limnochorda</taxon>
    </lineage>
</organism>
<dbReference type="EMBL" id="AP014924">
    <property type="protein sequence ID" value="BAS26294.1"/>
    <property type="molecule type" value="Genomic_DNA"/>
</dbReference>
<gene>
    <name evidence="2" type="ORF">LIP_0437</name>
</gene>
<evidence type="ECO:0000256" key="1">
    <source>
        <dbReference type="SAM" id="Phobius"/>
    </source>
</evidence>
<feature type="transmembrane region" description="Helical" evidence="1">
    <location>
        <begin position="305"/>
        <end position="322"/>
    </location>
</feature>
<dbReference type="KEGG" id="lpil:LIP_0437"/>
<reference evidence="3" key="1">
    <citation type="submission" date="2015-07" db="EMBL/GenBank/DDBJ databases">
        <title>Complete genome sequence and phylogenetic analysis of Limnochorda pilosa.</title>
        <authorList>
            <person name="Watanabe M."/>
            <person name="Kojima H."/>
            <person name="Fukui M."/>
        </authorList>
    </citation>
    <scope>NUCLEOTIDE SEQUENCE [LARGE SCALE GENOMIC DNA]</scope>
    <source>
        <strain evidence="3">HC45</strain>
    </source>
</reference>
<keyword evidence="1" id="KW-0812">Transmembrane</keyword>
<keyword evidence="1" id="KW-1133">Transmembrane helix</keyword>
<feature type="transmembrane region" description="Helical" evidence="1">
    <location>
        <begin position="394"/>
        <end position="416"/>
    </location>
</feature>
<sequence>MVVLFAVAALAARAPIGLALALAAAAGGLLGGLAPDLLRHLLEGSLGYLDTMLIIAAAMIFVKATELSWGLPSLASGLVARFGRKPVLLLPLLALVVMLPGMITGSSTASVLTTGALVAPVLVGMGMERSRAGAFIAMAAIYGMLAPPVNIPAMLIGGGVDLPYVGLEGPLLLGTLPLALVTAWYLGLPIMGGKGSSPAVAAGGPGGLPSPAGGAERAGAWRHWLPWLVVALLMATGRLWPGIVPDLGLPLVFLIGAGVAWLVGARRFSWSACAREAVAAAIPVLAILVGVGMFIQVFTATGGRGWVVVGLLAMPALAQYGAMAVGLPLFGAVSAYGAASVLGVPFLLAFLGNNDLVTTAGLSLLAGLGDLMPPTALAGIFAAQVVGEPSYWGVLRLTLVPALLTLLAGLAMVAWAGPIGRLLFG</sequence>
<keyword evidence="3" id="KW-1185">Reference proteome</keyword>
<feature type="transmembrane region" description="Helical" evidence="1">
    <location>
        <begin position="277"/>
        <end position="299"/>
    </location>
</feature>
<feature type="transmembrane region" description="Helical" evidence="1">
    <location>
        <begin position="169"/>
        <end position="188"/>
    </location>
</feature>
<dbReference type="STRING" id="1555112.LIP_0437"/>
<dbReference type="Proteomes" id="UP000065807">
    <property type="component" value="Chromosome"/>
</dbReference>
<feature type="transmembrane region" description="Helical" evidence="1">
    <location>
        <begin position="329"/>
        <end position="351"/>
    </location>
</feature>
<feature type="transmembrane region" description="Helical" evidence="1">
    <location>
        <begin position="371"/>
        <end position="387"/>
    </location>
</feature>
<dbReference type="AlphaFoldDB" id="A0A0K2SHJ5"/>
<dbReference type="PATRIC" id="fig|1555112.3.peg.457"/>
<evidence type="ECO:0000313" key="3">
    <source>
        <dbReference type="Proteomes" id="UP000065807"/>
    </source>
</evidence>
<feature type="transmembrane region" description="Helical" evidence="1">
    <location>
        <begin position="247"/>
        <end position="265"/>
    </location>
</feature>
<reference evidence="3" key="2">
    <citation type="journal article" date="2016" name="Int. J. Syst. Evol. Microbiol.">
        <title>Complete genome sequence and cell structure of Limnochorda pilosa, a Gram-negative spore-former within the phylum Firmicutes.</title>
        <authorList>
            <person name="Watanabe M."/>
            <person name="Kojima H."/>
            <person name="Fukui M."/>
        </authorList>
    </citation>
    <scope>NUCLEOTIDE SEQUENCE [LARGE SCALE GENOMIC DNA]</scope>
    <source>
        <strain evidence="3">HC45</strain>
    </source>
</reference>
<accession>A0A0K2SHJ5</accession>
<feature type="transmembrane region" description="Helical" evidence="1">
    <location>
        <begin position="45"/>
        <end position="65"/>
    </location>
</feature>
<feature type="transmembrane region" description="Helical" evidence="1">
    <location>
        <begin position="109"/>
        <end position="127"/>
    </location>
</feature>
<protein>
    <submittedName>
        <fullName evidence="2">C4-dicarboxylate ABC transporter permease</fullName>
    </submittedName>
</protein>